<sequence length="87" mass="8714">MVSAAAVPASTNNEQIIPLLPESQIDSPANNSTPPQSSTAPVQTPPETASPSTTLAPAAPPTPIPVQISGIEVVLPISPAQGAWPLS</sequence>
<proteinExistence type="predicted"/>
<protein>
    <submittedName>
        <fullName evidence="2">Uncharacterized protein</fullName>
    </submittedName>
</protein>
<name>A0ABU6RZA5_9FABA</name>
<evidence type="ECO:0000313" key="3">
    <source>
        <dbReference type="Proteomes" id="UP001341840"/>
    </source>
</evidence>
<feature type="region of interest" description="Disordered" evidence="1">
    <location>
        <begin position="1"/>
        <end position="63"/>
    </location>
</feature>
<organism evidence="2 3">
    <name type="scientific">Stylosanthes scabra</name>
    <dbReference type="NCBI Taxonomy" id="79078"/>
    <lineage>
        <taxon>Eukaryota</taxon>
        <taxon>Viridiplantae</taxon>
        <taxon>Streptophyta</taxon>
        <taxon>Embryophyta</taxon>
        <taxon>Tracheophyta</taxon>
        <taxon>Spermatophyta</taxon>
        <taxon>Magnoliopsida</taxon>
        <taxon>eudicotyledons</taxon>
        <taxon>Gunneridae</taxon>
        <taxon>Pentapetalae</taxon>
        <taxon>rosids</taxon>
        <taxon>fabids</taxon>
        <taxon>Fabales</taxon>
        <taxon>Fabaceae</taxon>
        <taxon>Papilionoideae</taxon>
        <taxon>50 kb inversion clade</taxon>
        <taxon>dalbergioids sensu lato</taxon>
        <taxon>Dalbergieae</taxon>
        <taxon>Pterocarpus clade</taxon>
        <taxon>Stylosanthes</taxon>
    </lineage>
</organism>
<gene>
    <name evidence="2" type="ORF">PIB30_106458</name>
</gene>
<keyword evidence="3" id="KW-1185">Reference proteome</keyword>
<evidence type="ECO:0000313" key="2">
    <source>
        <dbReference type="EMBL" id="MED6129294.1"/>
    </source>
</evidence>
<feature type="compositionally biased region" description="Low complexity" evidence="1">
    <location>
        <begin position="45"/>
        <end position="57"/>
    </location>
</feature>
<accession>A0ABU6RZA5</accession>
<reference evidence="2 3" key="1">
    <citation type="journal article" date="2023" name="Plants (Basel)">
        <title>Bridging the Gap: Combining Genomics and Transcriptomics Approaches to Understand Stylosanthes scabra, an Orphan Legume from the Brazilian Caatinga.</title>
        <authorList>
            <person name="Ferreira-Neto J.R.C."/>
            <person name="da Silva M.D."/>
            <person name="Binneck E."/>
            <person name="de Melo N.F."/>
            <person name="da Silva R.H."/>
            <person name="de Melo A.L.T.M."/>
            <person name="Pandolfi V."/>
            <person name="Bustamante F.O."/>
            <person name="Brasileiro-Vidal A.C."/>
            <person name="Benko-Iseppon A.M."/>
        </authorList>
    </citation>
    <scope>NUCLEOTIDE SEQUENCE [LARGE SCALE GENOMIC DNA]</scope>
    <source>
        <tissue evidence="2">Leaves</tissue>
    </source>
</reference>
<comment type="caution">
    <text evidence="2">The sequence shown here is derived from an EMBL/GenBank/DDBJ whole genome shotgun (WGS) entry which is preliminary data.</text>
</comment>
<dbReference type="Proteomes" id="UP001341840">
    <property type="component" value="Unassembled WGS sequence"/>
</dbReference>
<feature type="compositionally biased region" description="Polar residues" evidence="1">
    <location>
        <begin position="24"/>
        <end position="42"/>
    </location>
</feature>
<dbReference type="EMBL" id="JASCZI010034412">
    <property type="protein sequence ID" value="MED6129294.1"/>
    <property type="molecule type" value="Genomic_DNA"/>
</dbReference>
<evidence type="ECO:0000256" key="1">
    <source>
        <dbReference type="SAM" id="MobiDB-lite"/>
    </source>
</evidence>